<proteinExistence type="predicted"/>
<reference evidence="3" key="1">
    <citation type="submission" date="2025-08" db="UniProtKB">
        <authorList>
            <consortium name="RefSeq"/>
        </authorList>
    </citation>
    <scope>IDENTIFICATION</scope>
    <source>
        <tissue evidence="3">Whole organism</tissue>
    </source>
</reference>
<dbReference type="Proteomes" id="UP000504606">
    <property type="component" value="Unplaced"/>
</dbReference>
<organism evidence="2 3">
    <name type="scientific">Frankliniella occidentalis</name>
    <name type="common">Western flower thrips</name>
    <name type="synonym">Euthrips occidentalis</name>
    <dbReference type="NCBI Taxonomy" id="133901"/>
    <lineage>
        <taxon>Eukaryota</taxon>
        <taxon>Metazoa</taxon>
        <taxon>Ecdysozoa</taxon>
        <taxon>Arthropoda</taxon>
        <taxon>Hexapoda</taxon>
        <taxon>Insecta</taxon>
        <taxon>Pterygota</taxon>
        <taxon>Neoptera</taxon>
        <taxon>Paraneoptera</taxon>
        <taxon>Thysanoptera</taxon>
        <taxon>Terebrantia</taxon>
        <taxon>Thripoidea</taxon>
        <taxon>Thripidae</taxon>
        <taxon>Frankliniella</taxon>
    </lineage>
</organism>
<protein>
    <submittedName>
        <fullName evidence="3">Uncharacterized protein LOC113212402 isoform X2</fullName>
    </submittedName>
</protein>
<keyword evidence="2" id="KW-1185">Reference proteome</keyword>
<sequence length="263" mass="29665">MTSHQLTEGRLAVREAVKAAVAEEMTILKYRFKFLPDDLLRGRALKNLGIPSLPSRFDGRPKIAWARIGPYFRQRVRSKPTDHSVVPSYEGPRKFFKVSLPRPPGVQCLHGAPRRIRVTVTGASTEAPSDEDERPSAQSSHEVFDSESSLNDDDDEFTVPRVCRSSDASQSKDENKRPSAQRSHEIFDSESSLNDDDDEFTVLRKSMSSDSSQFEDEDKRPSAQSSHQVSDSESSLNDDDDEFTVLRKSRSRDSSQFRKLPSL</sequence>
<evidence type="ECO:0000313" key="2">
    <source>
        <dbReference type="Proteomes" id="UP000504606"/>
    </source>
</evidence>
<gene>
    <name evidence="3" type="primary">LOC113212402</name>
</gene>
<feature type="compositionally biased region" description="Low complexity" evidence="1">
    <location>
        <begin position="222"/>
        <end position="235"/>
    </location>
</feature>
<dbReference type="GeneID" id="113212402"/>
<evidence type="ECO:0000256" key="1">
    <source>
        <dbReference type="SAM" id="MobiDB-lite"/>
    </source>
</evidence>
<feature type="compositionally biased region" description="Basic and acidic residues" evidence="1">
    <location>
        <begin position="170"/>
        <end position="187"/>
    </location>
</feature>
<evidence type="ECO:0000313" key="3">
    <source>
        <dbReference type="RefSeq" id="XP_052125280.1"/>
    </source>
</evidence>
<dbReference type="RefSeq" id="XP_052125280.1">
    <property type="nucleotide sequence ID" value="XM_052269320.1"/>
</dbReference>
<name>A0A9C6TZE9_FRAOC</name>
<feature type="region of interest" description="Disordered" evidence="1">
    <location>
        <begin position="119"/>
        <end position="263"/>
    </location>
</feature>
<dbReference type="AlphaFoldDB" id="A0A9C6TZE9"/>
<accession>A0A9C6TZE9</accession>